<sequence>MSGAGDKLGFARRIINKSRGPYPQILLSHKRGAAGPLQCRVLLTGAADIYQEQAPVERRGGLRSVENPPACVCLLLSGADNKKWEGLPIGWNSAGLIDF</sequence>
<evidence type="ECO:0000313" key="1">
    <source>
        <dbReference type="EMBL" id="GBL94449.1"/>
    </source>
</evidence>
<dbReference type="Proteomes" id="UP000499080">
    <property type="component" value="Unassembled WGS sequence"/>
</dbReference>
<gene>
    <name evidence="1" type="ORF">AVEN_235565_1</name>
</gene>
<reference evidence="1 2" key="1">
    <citation type="journal article" date="2019" name="Sci. Rep.">
        <title>Orb-weaving spider Araneus ventricosus genome elucidates the spidroin gene catalogue.</title>
        <authorList>
            <person name="Kono N."/>
            <person name="Nakamura H."/>
            <person name="Ohtoshi R."/>
            <person name="Moran D.A.P."/>
            <person name="Shinohara A."/>
            <person name="Yoshida Y."/>
            <person name="Fujiwara M."/>
            <person name="Mori M."/>
            <person name="Tomita M."/>
            <person name="Arakawa K."/>
        </authorList>
    </citation>
    <scope>NUCLEOTIDE SEQUENCE [LARGE SCALE GENOMIC DNA]</scope>
</reference>
<dbReference type="AlphaFoldDB" id="A0A4Y2BS02"/>
<dbReference type="EMBL" id="BGPR01000103">
    <property type="protein sequence ID" value="GBL94449.1"/>
    <property type="molecule type" value="Genomic_DNA"/>
</dbReference>
<comment type="caution">
    <text evidence="1">The sequence shown here is derived from an EMBL/GenBank/DDBJ whole genome shotgun (WGS) entry which is preliminary data.</text>
</comment>
<dbReference type="OrthoDB" id="10362361at2759"/>
<evidence type="ECO:0000313" key="2">
    <source>
        <dbReference type="Proteomes" id="UP000499080"/>
    </source>
</evidence>
<organism evidence="1 2">
    <name type="scientific">Araneus ventricosus</name>
    <name type="common">Orbweaver spider</name>
    <name type="synonym">Epeira ventricosa</name>
    <dbReference type="NCBI Taxonomy" id="182803"/>
    <lineage>
        <taxon>Eukaryota</taxon>
        <taxon>Metazoa</taxon>
        <taxon>Ecdysozoa</taxon>
        <taxon>Arthropoda</taxon>
        <taxon>Chelicerata</taxon>
        <taxon>Arachnida</taxon>
        <taxon>Araneae</taxon>
        <taxon>Araneomorphae</taxon>
        <taxon>Entelegynae</taxon>
        <taxon>Araneoidea</taxon>
        <taxon>Araneidae</taxon>
        <taxon>Araneus</taxon>
    </lineage>
</organism>
<name>A0A4Y2BS02_ARAVE</name>
<proteinExistence type="predicted"/>
<protein>
    <submittedName>
        <fullName evidence="1">Uncharacterized protein</fullName>
    </submittedName>
</protein>
<keyword evidence="2" id="KW-1185">Reference proteome</keyword>
<accession>A0A4Y2BS02</accession>